<dbReference type="GO" id="GO:0005819">
    <property type="term" value="C:spindle"/>
    <property type="evidence" value="ECO:0007669"/>
    <property type="project" value="UniProtKB-SubCell"/>
</dbReference>
<evidence type="ECO:0000256" key="4">
    <source>
        <dbReference type="ARBA" id="ARBA00010242"/>
    </source>
</evidence>
<comment type="catalytic activity">
    <reaction evidence="1 12">
        <text>[protein]-peptidylproline (omega=180) = [protein]-peptidylproline (omega=0)</text>
        <dbReference type="Rhea" id="RHEA:16237"/>
        <dbReference type="Rhea" id="RHEA-COMP:10747"/>
        <dbReference type="Rhea" id="RHEA-COMP:10748"/>
        <dbReference type="ChEBI" id="CHEBI:83833"/>
        <dbReference type="ChEBI" id="CHEBI:83834"/>
        <dbReference type="EC" id="5.2.1.8"/>
    </reaction>
</comment>
<comment type="subcellular location">
    <subcellularLocation>
        <location evidence="2">Cytoplasm</location>
        <location evidence="2">Cytoskeleton</location>
        <location evidence="2">Spindle</location>
    </subcellularLocation>
    <subcellularLocation>
        <location evidence="3">Nucleus</location>
        <location evidence="3">Nucleolus</location>
    </subcellularLocation>
</comment>
<evidence type="ECO:0000313" key="14">
    <source>
        <dbReference type="Ensembl" id="ENSTRUP00000081164.1"/>
    </source>
</evidence>
<dbReference type="Gene3D" id="3.10.50.40">
    <property type="match status" value="1"/>
</dbReference>
<proteinExistence type="inferred from homology"/>
<name>A0A674P7V4_TAKRU</name>
<dbReference type="FunCoup" id="A0A674P7V4">
    <property type="interactions" value="910"/>
</dbReference>
<organism evidence="14 15">
    <name type="scientific">Takifugu rubripes</name>
    <name type="common">Japanese pufferfish</name>
    <name type="synonym">Fugu rubripes</name>
    <dbReference type="NCBI Taxonomy" id="31033"/>
    <lineage>
        <taxon>Eukaryota</taxon>
        <taxon>Metazoa</taxon>
        <taxon>Chordata</taxon>
        <taxon>Craniata</taxon>
        <taxon>Vertebrata</taxon>
        <taxon>Euteleostomi</taxon>
        <taxon>Actinopterygii</taxon>
        <taxon>Neopterygii</taxon>
        <taxon>Teleostei</taxon>
        <taxon>Neoteleostei</taxon>
        <taxon>Acanthomorphata</taxon>
        <taxon>Eupercaria</taxon>
        <taxon>Tetraodontiformes</taxon>
        <taxon>Tetradontoidea</taxon>
        <taxon>Tetraodontidae</taxon>
        <taxon>Takifugu</taxon>
    </lineage>
</organism>
<dbReference type="GO" id="GO:0003755">
    <property type="term" value="F:peptidyl-prolyl cis-trans isomerase activity"/>
    <property type="evidence" value="ECO:0007669"/>
    <property type="project" value="UniProtKB-UniRule"/>
</dbReference>
<feature type="domain" description="PpiC" evidence="13">
    <location>
        <begin position="37"/>
        <end position="131"/>
    </location>
</feature>
<keyword evidence="6 11" id="KW-0697">Rotamase</keyword>
<dbReference type="PANTHER" id="PTHR45995">
    <property type="match status" value="1"/>
</dbReference>
<evidence type="ECO:0000256" key="1">
    <source>
        <dbReference type="ARBA" id="ARBA00000971"/>
    </source>
</evidence>
<keyword evidence="9 11" id="KW-0413">Isomerase</keyword>
<protein>
    <recommendedName>
        <fullName evidence="12">Peptidyl-prolyl cis-trans isomerase</fullName>
        <ecNumber evidence="12">5.2.1.8</ecNumber>
    </recommendedName>
</protein>
<dbReference type="InterPro" id="IPR043323">
    <property type="entry name" value="PIN4"/>
</dbReference>
<keyword evidence="7" id="KW-0238">DNA-binding</keyword>
<dbReference type="Pfam" id="PF13616">
    <property type="entry name" value="Rotamase_3"/>
    <property type="match status" value="1"/>
</dbReference>
<dbReference type="PROSITE" id="PS50198">
    <property type="entry name" value="PPIC_PPIASE_2"/>
    <property type="match status" value="1"/>
</dbReference>
<dbReference type="InterPro" id="IPR046357">
    <property type="entry name" value="PPIase_dom_sf"/>
</dbReference>
<evidence type="ECO:0000256" key="12">
    <source>
        <dbReference type="RuleBase" id="RU363014"/>
    </source>
</evidence>
<evidence type="ECO:0000256" key="6">
    <source>
        <dbReference type="ARBA" id="ARBA00023110"/>
    </source>
</evidence>
<dbReference type="GO" id="GO:0005730">
    <property type="term" value="C:nucleolus"/>
    <property type="evidence" value="ECO:0007669"/>
    <property type="project" value="UniProtKB-SubCell"/>
</dbReference>
<dbReference type="InParanoid" id="A0A674P7V4"/>
<evidence type="ECO:0000259" key="13">
    <source>
        <dbReference type="PROSITE" id="PS50198"/>
    </source>
</evidence>
<evidence type="ECO:0000256" key="8">
    <source>
        <dbReference type="ARBA" id="ARBA00023212"/>
    </source>
</evidence>
<gene>
    <name evidence="14" type="primary">pin4</name>
</gene>
<keyword evidence="8" id="KW-0206">Cytoskeleton</keyword>
<evidence type="ECO:0000256" key="9">
    <source>
        <dbReference type="ARBA" id="ARBA00023235"/>
    </source>
</evidence>
<keyword evidence="10" id="KW-0539">Nucleus</keyword>
<dbReference type="InterPro" id="IPR000297">
    <property type="entry name" value="PPIase_PpiC"/>
</dbReference>
<evidence type="ECO:0000256" key="2">
    <source>
        <dbReference type="ARBA" id="ARBA00004186"/>
    </source>
</evidence>
<dbReference type="Ensembl" id="ENSTRUT00000084678.1">
    <property type="protein sequence ID" value="ENSTRUP00000081164.1"/>
    <property type="gene ID" value="ENSTRUG00000011179.3"/>
</dbReference>
<reference evidence="14 15" key="1">
    <citation type="journal article" date="2011" name="Genome Biol. Evol.">
        <title>Integration of the genetic map and genome assembly of fugu facilitates insights into distinct features of genome evolution in teleosts and mammals.</title>
        <authorList>
            <person name="Kai W."/>
            <person name="Kikuchi K."/>
            <person name="Tohari S."/>
            <person name="Chew A.K."/>
            <person name="Tay A."/>
            <person name="Fujiwara A."/>
            <person name="Hosoya S."/>
            <person name="Suetake H."/>
            <person name="Naruse K."/>
            <person name="Brenner S."/>
            <person name="Suzuki Y."/>
            <person name="Venkatesh B."/>
        </authorList>
    </citation>
    <scope>NUCLEOTIDE SEQUENCE [LARGE SCALE GENOMIC DNA]</scope>
</reference>
<dbReference type="SUPFAM" id="SSF54534">
    <property type="entry name" value="FKBP-like"/>
    <property type="match status" value="1"/>
</dbReference>
<comment type="similarity">
    <text evidence="4">Belongs to the PpiC/parvulin rotamase family. PIN4 subfamily.</text>
</comment>
<evidence type="ECO:0000256" key="11">
    <source>
        <dbReference type="PROSITE-ProRule" id="PRU00278"/>
    </source>
</evidence>
<dbReference type="FunFam" id="3.10.50.40:FF:000015">
    <property type="entry name" value="Peptidyl-prolyl cis-trans isomerase"/>
    <property type="match status" value="1"/>
</dbReference>
<sequence>MPPKGKGGKGGKGQCLFAILLLAVSSGMFALSKTHLLADEDVRHILCEKHGKCMEAMEKLKAGVRFSEVASQYSEDKARQGGDLGWMTRGSMVGPFQDAAFALPTSSMDKPVYTDPPVKTKFGYHIIMVEGKK</sequence>
<reference evidence="14" key="3">
    <citation type="submission" date="2025-09" db="UniProtKB">
        <authorList>
            <consortium name="Ensembl"/>
        </authorList>
    </citation>
    <scope>IDENTIFICATION</scope>
</reference>
<dbReference type="AlphaFoldDB" id="A0A674P7V4"/>
<evidence type="ECO:0000256" key="5">
    <source>
        <dbReference type="ARBA" id="ARBA00022490"/>
    </source>
</evidence>
<keyword evidence="5" id="KW-0963">Cytoplasm</keyword>
<dbReference type="EC" id="5.2.1.8" evidence="12"/>
<evidence type="ECO:0000313" key="15">
    <source>
        <dbReference type="Proteomes" id="UP000005226"/>
    </source>
</evidence>
<dbReference type="GO" id="GO:0006364">
    <property type="term" value="P:rRNA processing"/>
    <property type="evidence" value="ECO:0007669"/>
    <property type="project" value="InterPro"/>
</dbReference>
<evidence type="ECO:0000256" key="3">
    <source>
        <dbReference type="ARBA" id="ARBA00004604"/>
    </source>
</evidence>
<dbReference type="Proteomes" id="UP000005226">
    <property type="component" value="Chromosome 14"/>
</dbReference>
<reference evidence="14" key="2">
    <citation type="submission" date="2025-08" db="UniProtKB">
        <authorList>
            <consortium name="Ensembl"/>
        </authorList>
    </citation>
    <scope>IDENTIFICATION</scope>
</reference>
<accession>A0A674P7V4</accession>
<evidence type="ECO:0000256" key="7">
    <source>
        <dbReference type="ARBA" id="ARBA00023125"/>
    </source>
</evidence>
<keyword evidence="15" id="KW-1185">Reference proteome</keyword>
<dbReference type="GeneTree" id="ENSGT00510000047029"/>
<evidence type="ECO:0000256" key="10">
    <source>
        <dbReference type="ARBA" id="ARBA00023242"/>
    </source>
</evidence>
<dbReference type="GO" id="GO:0003677">
    <property type="term" value="F:DNA binding"/>
    <property type="evidence" value="ECO:0007669"/>
    <property type="project" value="UniProtKB-KW"/>
</dbReference>